<dbReference type="AlphaFoldDB" id="A0A8C5GS10"/>
<dbReference type="SUPFAM" id="SSF51366">
    <property type="entry name" value="Ribulose-phoshate binding barrel"/>
    <property type="match status" value="1"/>
</dbReference>
<dbReference type="PROSITE" id="PS01086">
    <property type="entry name" value="RIBUL_P_3_EPIMER_2"/>
    <property type="match status" value="1"/>
</dbReference>
<dbReference type="PROSITE" id="PS01085">
    <property type="entry name" value="RIBUL_P_3_EPIMER_1"/>
    <property type="match status" value="1"/>
</dbReference>
<dbReference type="Proteomes" id="UP000694680">
    <property type="component" value="Unassembled WGS sequence"/>
</dbReference>
<dbReference type="Gene3D" id="3.20.20.70">
    <property type="entry name" value="Aldolase class I"/>
    <property type="match status" value="1"/>
</dbReference>
<protein>
    <recommendedName>
        <fullName evidence="5">Ribulose-phosphate 3-epimerase</fullName>
    </recommendedName>
</protein>
<evidence type="ECO:0000256" key="2">
    <source>
        <dbReference type="ARBA" id="ARBA00023235"/>
    </source>
</evidence>
<dbReference type="InterPro" id="IPR013785">
    <property type="entry name" value="Aldolase_TIM"/>
</dbReference>
<dbReference type="Ensembl" id="ENSGWIT00000037112.1">
    <property type="protein sequence ID" value="ENSGWIP00000034050.1"/>
    <property type="gene ID" value="ENSGWIG00000017589.1"/>
</dbReference>
<organism evidence="3 4">
    <name type="scientific">Gouania willdenowi</name>
    <name type="common">Blunt-snouted clingfish</name>
    <name type="synonym">Lepadogaster willdenowi</name>
    <dbReference type="NCBI Taxonomy" id="441366"/>
    <lineage>
        <taxon>Eukaryota</taxon>
        <taxon>Metazoa</taxon>
        <taxon>Chordata</taxon>
        <taxon>Craniata</taxon>
        <taxon>Vertebrata</taxon>
        <taxon>Euteleostomi</taxon>
        <taxon>Actinopterygii</taxon>
        <taxon>Neopterygii</taxon>
        <taxon>Teleostei</taxon>
        <taxon>Neoteleostei</taxon>
        <taxon>Acanthomorphata</taxon>
        <taxon>Ovalentaria</taxon>
        <taxon>Blenniimorphae</taxon>
        <taxon>Blenniiformes</taxon>
        <taxon>Gobiesocoidei</taxon>
        <taxon>Gobiesocidae</taxon>
        <taxon>Gobiesocinae</taxon>
        <taxon>Gouania</taxon>
    </lineage>
</organism>
<evidence type="ECO:0000313" key="4">
    <source>
        <dbReference type="Proteomes" id="UP000694680"/>
    </source>
</evidence>
<dbReference type="GO" id="GO:0005975">
    <property type="term" value="P:carbohydrate metabolic process"/>
    <property type="evidence" value="ECO:0007669"/>
    <property type="project" value="InterPro"/>
</dbReference>
<dbReference type="Pfam" id="PF00834">
    <property type="entry name" value="Ribul_P_3_epim"/>
    <property type="match status" value="1"/>
</dbReference>
<dbReference type="InterPro" id="IPR000056">
    <property type="entry name" value="Ribul_P_3_epim-like"/>
</dbReference>
<name>A0A8C5GS10_GOUWI</name>
<keyword evidence="1" id="KW-0479">Metal-binding</keyword>
<dbReference type="GO" id="GO:0016857">
    <property type="term" value="F:racemase and epimerase activity, acting on carbohydrates and derivatives"/>
    <property type="evidence" value="ECO:0007669"/>
    <property type="project" value="InterPro"/>
</dbReference>
<dbReference type="CDD" id="cd00429">
    <property type="entry name" value="RPE"/>
    <property type="match status" value="1"/>
</dbReference>
<evidence type="ECO:0000313" key="3">
    <source>
        <dbReference type="Ensembl" id="ENSGWIP00000034050.1"/>
    </source>
</evidence>
<keyword evidence="4" id="KW-1185">Reference proteome</keyword>
<proteinExistence type="predicted"/>
<reference evidence="3" key="2">
    <citation type="submission" date="2025-09" db="UniProtKB">
        <authorList>
            <consortium name="Ensembl"/>
        </authorList>
    </citation>
    <scope>IDENTIFICATION</scope>
</reference>
<dbReference type="PANTHER" id="PTHR11749">
    <property type="entry name" value="RIBULOSE-5-PHOSPHATE-3-EPIMERASE"/>
    <property type="match status" value="1"/>
</dbReference>
<accession>A0A8C5GS10</accession>
<reference evidence="3" key="1">
    <citation type="submission" date="2025-08" db="UniProtKB">
        <authorList>
            <consortium name="Ensembl"/>
        </authorList>
    </citation>
    <scope>IDENTIFICATION</scope>
</reference>
<evidence type="ECO:0000256" key="1">
    <source>
        <dbReference type="ARBA" id="ARBA00022723"/>
    </source>
</evidence>
<dbReference type="InterPro" id="IPR011060">
    <property type="entry name" value="RibuloseP-bd_barrel"/>
</dbReference>
<dbReference type="GO" id="GO:0046872">
    <property type="term" value="F:metal ion binding"/>
    <property type="evidence" value="ECO:0007669"/>
    <property type="project" value="UniProtKB-KW"/>
</dbReference>
<dbReference type="NCBIfam" id="NF004076">
    <property type="entry name" value="PRK05581.1-4"/>
    <property type="match status" value="1"/>
</dbReference>
<sequence>MKLIEPSLLAFSKNTVELQQELNLLKKQNIKSIHYDVMDGLFVNNTAFEGEFIDLIYQNKFTITVHLMVQDVQAYVNKFLKYPIKALTFQCEAIDIKLATKILRKIRVKNVMAGIALKPKTDIQTYASLYEKIDLITLMSVEPGKGGQLFISESTRKVRELRNVLPKKVIIQMDGGLNDINSFLVKKDVDWFVMGTFSKENINKLKKIQEHIKNSNLLKKI</sequence>
<evidence type="ECO:0008006" key="5">
    <source>
        <dbReference type="Google" id="ProtNLM"/>
    </source>
</evidence>
<keyword evidence="2" id="KW-0413">Isomerase</keyword>